<evidence type="ECO:0000256" key="2">
    <source>
        <dbReference type="ARBA" id="ARBA00009405"/>
    </source>
</evidence>
<dbReference type="OrthoDB" id="9784013at2"/>
<keyword evidence="4" id="KW-0479">Metal-binding</keyword>
<dbReference type="GO" id="GO:0046872">
    <property type="term" value="F:metal ion binding"/>
    <property type="evidence" value="ECO:0007669"/>
    <property type="project" value="UniProtKB-KW"/>
</dbReference>
<dbReference type="PANTHER" id="PTHR42738">
    <property type="entry name" value="HYDROXYMETHYLGLUTARYL-COA LYASE"/>
    <property type="match status" value="1"/>
</dbReference>
<dbReference type="PANTHER" id="PTHR42738:SF7">
    <property type="entry name" value="HYDROXYMETHYLGLUTARYL-COA LYASE"/>
    <property type="match status" value="1"/>
</dbReference>
<evidence type="ECO:0000256" key="3">
    <source>
        <dbReference type="ARBA" id="ARBA00012910"/>
    </source>
</evidence>
<reference evidence="8 9" key="1">
    <citation type="submission" date="2016-06" db="EMBL/GenBank/DDBJ databases">
        <title>The sequenced genome of the ice-adhering bacterium Marinomonas primoryensis, from Antarctica.</title>
        <authorList>
            <person name="Graham L."/>
            <person name="Vance T.D.R."/>
            <person name="Davies P.L."/>
        </authorList>
    </citation>
    <scope>NUCLEOTIDE SEQUENCE [LARGE SCALE GENOMIC DNA]</scope>
    <source>
        <strain evidence="8 9">AceL</strain>
    </source>
</reference>
<dbReference type="InterPro" id="IPR013785">
    <property type="entry name" value="Aldolase_TIM"/>
</dbReference>
<sequence length="303" mass="31813">MSLPSQVRIVEMGPRDGLQNATSGFVPTEVKIALIDRLSATGLTHIEAASFVSPKWVPQMRDGAAVMAGIQRAEGVTYAALTPNLQGLTSALAANVGEVAVFGAASEAFSQKNINCSIAESLARFEPVIEAAHAQGVRVRGYVSTVMGCPYQGDVSPAQVAQVARQLLAMGCYEISLGDTIGVGTPLQAKRMLEAVRQYVPLEQIAVHFHDTYGQAIANLYAVLEEGVAIIDSSVAGLGGCPYAAGASGNVATEDVLYLLQGLDIATGVDLQAIINTGFWISQQMQRQNGSKVALAKGIKHEN</sequence>
<evidence type="ECO:0000259" key="7">
    <source>
        <dbReference type="PROSITE" id="PS50991"/>
    </source>
</evidence>
<dbReference type="UniPathway" id="UPA00896">
    <property type="reaction ID" value="UER00863"/>
</dbReference>
<dbReference type="EMBL" id="CP016181">
    <property type="protein sequence ID" value="AWY00107.1"/>
    <property type="molecule type" value="Genomic_DNA"/>
</dbReference>
<evidence type="ECO:0000256" key="4">
    <source>
        <dbReference type="ARBA" id="ARBA00022723"/>
    </source>
</evidence>
<dbReference type="CDD" id="cd07938">
    <property type="entry name" value="DRE_TIM_HMGL"/>
    <property type="match status" value="1"/>
</dbReference>
<evidence type="ECO:0000313" key="9">
    <source>
        <dbReference type="Proteomes" id="UP000249898"/>
    </source>
</evidence>
<evidence type="ECO:0000256" key="1">
    <source>
        <dbReference type="ARBA" id="ARBA00005143"/>
    </source>
</evidence>
<evidence type="ECO:0000313" key="8">
    <source>
        <dbReference type="EMBL" id="AWY00107.1"/>
    </source>
</evidence>
<proteinExistence type="inferred from homology"/>
<name>A0A2Z4PRK2_9GAMM</name>
<keyword evidence="5 8" id="KW-0456">Lyase</keyword>
<dbReference type="SUPFAM" id="SSF51569">
    <property type="entry name" value="Aldolase"/>
    <property type="match status" value="1"/>
</dbReference>
<organism evidence="8 9">
    <name type="scientific">Marinomonas primoryensis</name>
    <dbReference type="NCBI Taxonomy" id="178399"/>
    <lineage>
        <taxon>Bacteria</taxon>
        <taxon>Pseudomonadati</taxon>
        <taxon>Pseudomonadota</taxon>
        <taxon>Gammaproteobacteria</taxon>
        <taxon>Oceanospirillales</taxon>
        <taxon>Oceanospirillaceae</taxon>
        <taxon>Marinomonas</taxon>
    </lineage>
</organism>
<comment type="pathway">
    <text evidence="1">Metabolic intermediate metabolism; (S)-3-hydroxy-3-methylglutaryl-CoA degradation; acetoacetate from (S)-3-hydroxy-3-methylglutaryl-CoA: step 1/1.</text>
</comment>
<dbReference type="InterPro" id="IPR000891">
    <property type="entry name" value="PYR_CT"/>
</dbReference>
<evidence type="ECO:0000256" key="5">
    <source>
        <dbReference type="ARBA" id="ARBA00023239"/>
    </source>
</evidence>
<dbReference type="Proteomes" id="UP000249898">
    <property type="component" value="Chromosome"/>
</dbReference>
<dbReference type="PROSITE" id="PS01062">
    <property type="entry name" value="HMG_COA_LYASE"/>
    <property type="match status" value="1"/>
</dbReference>
<protein>
    <recommendedName>
        <fullName evidence="3">hydroxymethylglutaryl-CoA lyase</fullName>
        <ecNumber evidence="3">4.1.3.4</ecNumber>
    </recommendedName>
</protein>
<dbReference type="GO" id="GO:0006552">
    <property type="term" value="P:L-leucine catabolic process"/>
    <property type="evidence" value="ECO:0007669"/>
    <property type="project" value="TreeGrafter"/>
</dbReference>
<dbReference type="InterPro" id="IPR000138">
    <property type="entry name" value="HMG_CoA_lyase_AS"/>
</dbReference>
<dbReference type="GO" id="GO:0046951">
    <property type="term" value="P:ketone body biosynthetic process"/>
    <property type="evidence" value="ECO:0007669"/>
    <property type="project" value="TreeGrafter"/>
</dbReference>
<gene>
    <name evidence="8" type="ORF">A8139_08960</name>
</gene>
<dbReference type="GO" id="GO:0004419">
    <property type="term" value="F:hydroxymethylglutaryl-CoA lyase activity"/>
    <property type="evidence" value="ECO:0007669"/>
    <property type="project" value="UniProtKB-EC"/>
</dbReference>
<comment type="similarity">
    <text evidence="2">Belongs to the HMG-CoA lyase family.</text>
</comment>
<dbReference type="RefSeq" id="WP_112137469.1">
    <property type="nucleotide sequence ID" value="NZ_CP016181.1"/>
</dbReference>
<dbReference type="FunFam" id="3.20.20.70:FF:000201">
    <property type="entry name" value="Hydroxymethylglutaryl-CoA lyase"/>
    <property type="match status" value="1"/>
</dbReference>
<dbReference type="InterPro" id="IPR043594">
    <property type="entry name" value="HMGL"/>
</dbReference>
<accession>A0A2Z4PRK2</accession>
<evidence type="ECO:0000256" key="6">
    <source>
        <dbReference type="ARBA" id="ARBA00049877"/>
    </source>
</evidence>
<comment type="catalytic activity">
    <reaction evidence="6">
        <text>(3S)-3-hydroxy-3-methylglutaryl-CoA = acetoacetate + acetyl-CoA</text>
        <dbReference type="Rhea" id="RHEA:24404"/>
        <dbReference type="ChEBI" id="CHEBI:13705"/>
        <dbReference type="ChEBI" id="CHEBI:43074"/>
        <dbReference type="ChEBI" id="CHEBI:57288"/>
        <dbReference type="EC" id="4.1.3.4"/>
    </reaction>
</comment>
<dbReference type="Gene3D" id="3.20.20.70">
    <property type="entry name" value="Aldolase class I"/>
    <property type="match status" value="1"/>
</dbReference>
<dbReference type="AlphaFoldDB" id="A0A2Z4PRK2"/>
<dbReference type="EC" id="4.1.3.4" evidence="3"/>
<feature type="domain" description="Pyruvate carboxyltransferase" evidence="7">
    <location>
        <begin position="7"/>
        <end position="275"/>
    </location>
</feature>
<dbReference type="PROSITE" id="PS50991">
    <property type="entry name" value="PYR_CT"/>
    <property type="match status" value="1"/>
</dbReference>
<dbReference type="NCBIfam" id="NF004283">
    <property type="entry name" value="PRK05692.1"/>
    <property type="match status" value="1"/>
</dbReference>
<dbReference type="Pfam" id="PF00682">
    <property type="entry name" value="HMGL-like"/>
    <property type="match status" value="1"/>
</dbReference>